<feature type="transmembrane region" description="Helical" evidence="1">
    <location>
        <begin position="148"/>
        <end position="168"/>
    </location>
</feature>
<reference evidence="2 3" key="1">
    <citation type="journal article" date="2021" name="Sci. Rep.">
        <title>The distribution of antibiotic resistance genes in chicken gut microbiota commensals.</title>
        <authorList>
            <person name="Juricova H."/>
            <person name="Matiasovicova J."/>
            <person name="Kubasova T."/>
            <person name="Cejkova D."/>
            <person name="Rychlik I."/>
        </authorList>
    </citation>
    <scope>NUCLEOTIDE SEQUENCE [LARGE SCALE GENOMIC DNA]</scope>
    <source>
        <strain evidence="2 3">An819</strain>
    </source>
</reference>
<accession>A0A938WPB3</accession>
<keyword evidence="1" id="KW-0472">Membrane</keyword>
<evidence type="ECO:0000313" key="2">
    <source>
        <dbReference type="EMBL" id="MBM6661698.1"/>
    </source>
</evidence>
<keyword evidence="1" id="KW-0812">Transmembrane</keyword>
<dbReference type="AlphaFoldDB" id="A0A938WPB3"/>
<feature type="transmembrane region" description="Helical" evidence="1">
    <location>
        <begin position="113"/>
        <end position="136"/>
    </location>
</feature>
<proteinExistence type="predicted"/>
<sequence>MNIARTTSVRSLSYGDIRTYVWSAAFVACNIVLPQLCHLVPGGGLTWLPIYFFTLVAAYKFGFAAGLLTALLSPLANNLMFGMPPAPMLPIILSKSVLLAAAAAFFARKAGRVALWAVAASVVAYQAVGTMVEWGMSGSLSVALQDIMIGWPGILMQVFGGYLAMRLIR</sequence>
<dbReference type="RefSeq" id="WP_205109397.1">
    <property type="nucleotide sequence ID" value="NZ_CAWUJD010000001.1"/>
</dbReference>
<protein>
    <submittedName>
        <fullName evidence="2">ECF transporter S component</fullName>
    </submittedName>
</protein>
<feature type="transmembrane region" description="Helical" evidence="1">
    <location>
        <begin position="88"/>
        <end position="106"/>
    </location>
</feature>
<feature type="transmembrane region" description="Helical" evidence="1">
    <location>
        <begin position="52"/>
        <end position="76"/>
    </location>
</feature>
<dbReference type="Proteomes" id="UP000764045">
    <property type="component" value="Unassembled WGS sequence"/>
</dbReference>
<name>A0A938WPB3_9BACT</name>
<dbReference type="Gene3D" id="1.10.1760.20">
    <property type="match status" value="1"/>
</dbReference>
<dbReference type="PROSITE" id="PS51257">
    <property type="entry name" value="PROKAR_LIPOPROTEIN"/>
    <property type="match status" value="1"/>
</dbReference>
<evidence type="ECO:0000256" key="1">
    <source>
        <dbReference type="SAM" id="Phobius"/>
    </source>
</evidence>
<evidence type="ECO:0000313" key="3">
    <source>
        <dbReference type="Proteomes" id="UP000764045"/>
    </source>
</evidence>
<keyword evidence="3" id="KW-1185">Reference proteome</keyword>
<keyword evidence="1" id="KW-1133">Transmembrane helix</keyword>
<dbReference type="EMBL" id="JACJJL010000011">
    <property type="protein sequence ID" value="MBM6661698.1"/>
    <property type="molecule type" value="Genomic_DNA"/>
</dbReference>
<organism evidence="2 3">
    <name type="scientific">Marseilla massiliensis</name>
    <dbReference type="NCBI Taxonomy" id="1841864"/>
    <lineage>
        <taxon>Bacteria</taxon>
        <taxon>Pseudomonadati</taxon>
        <taxon>Bacteroidota</taxon>
        <taxon>Bacteroidia</taxon>
        <taxon>Bacteroidales</taxon>
        <taxon>Prevotellaceae</taxon>
        <taxon>Marseilla</taxon>
    </lineage>
</organism>
<gene>
    <name evidence="2" type="ORF">H6B30_08040</name>
</gene>
<comment type="caution">
    <text evidence="2">The sequence shown here is derived from an EMBL/GenBank/DDBJ whole genome shotgun (WGS) entry which is preliminary data.</text>
</comment>
<feature type="transmembrane region" description="Helical" evidence="1">
    <location>
        <begin position="20"/>
        <end position="40"/>
    </location>
</feature>